<dbReference type="AlphaFoldDB" id="A0AAU9SUX5"/>
<gene>
    <name evidence="3" type="ORF">TAV2_LOCUS20414</name>
</gene>
<dbReference type="GO" id="GO:0005783">
    <property type="term" value="C:endoplasmic reticulum"/>
    <property type="evidence" value="ECO:0007669"/>
    <property type="project" value="TreeGrafter"/>
</dbReference>
<dbReference type="Pfam" id="PF00106">
    <property type="entry name" value="adh_short"/>
    <property type="match status" value="2"/>
</dbReference>
<dbReference type="InterPro" id="IPR020904">
    <property type="entry name" value="Sc_DH/Rdtase_CS"/>
</dbReference>
<evidence type="ECO:0008006" key="5">
    <source>
        <dbReference type="Google" id="ProtNLM"/>
    </source>
</evidence>
<reference evidence="3 4" key="1">
    <citation type="submission" date="2022-03" db="EMBL/GenBank/DDBJ databases">
        <authorList>
            <person name="Nunn A."/>
            <person name="Chopra R."/>
            <person name="Nunn A."/>
            <person name="Contreras Garrido A."/>
        </authorList>
    </citation>
    <scope>NUCLEOTIDE SEQUENCE [LARGE SCALE GENOMIC DNA]</scope>
</reference>
<dbReference type="PANTHER" id="PTHR44169">
    <property type="entry name" value="NADPH-DEPENDENT 1-ACYLDIHYDROXYACETONE PHOSPHATE REDUCTASE"/>
    <property type="match status" value="1"/>
</dbReference>
<evidence type="ECO:0000313" key="4">
    <source>
        <dbReference type="Proteomes" id="UP000836841"/>
    </source>
</evidence>
<name>A0AAU9SUX5_THLAR</name>
<feature type="non-terminal residue" evidence="3">
    <location>
        <position position="669"/>
    </location>
</feature>
<comment type="similarity">
    <text evidence="1">Belongs to the short-chain dehydrogenases/reductases (SDR) family.</text>
</comment>
<dbReference type="Gene3D" id="3.40.50.720">
    <property type="entry name" value="NAD(P)-binding Rossmann-like Domain"/>
    <property type="match status" value="2"/>
</dbReference>
<accession>A0AAU9SUX5</accession>
<dbReference type="PRINTS" id="PR00080">
    <property type="entry name" value="SDRFAMILY"/>
</dbReference>
<keyword evidence="4" id="KW-1185">Reference proteome</keyword>
<dbReference type="Proteomes" id="UP000836841">
    <property type="component" value="Chromosome 6"/>
</dbReference>
<evidence type="ECO:0000313" key="3">
    <source>
        <dbReference type="EMBL" id="CAH2073319.1"/>
    </source>
</evidence>
<dbReference type="SUPFAM" id="SSF51735">
    <property type="entry name" value="NAD(P)-binding Rossmann-fold domains"/>
    <property type="match status" value="2"/>
</dbReference>
<organism evidence="3 4">
    <name type="scientific">Thlaspi arvense</name>
    <name type="common">Field penny-cress</name>
    <dbReference type="NCBI Taxonomy" id="13288"/>
    <lineage>
        <taxon>Eukaryota</taxon>
        <taxon>Viridiplantae</taxon>
        <taxon>Streptophyta</taxon>
        <taxon>Embryophyta</taxon>
        <taxon>Tracheophyta</taxon>
        <taxon>Spermatophyta</taxon>
        <taxon>Magnoliopsida</taxon>
        <taxon>eudicotyledons</taxon>
        <taxon>Gunneridae</taxon>
        <taxon>Pentapetalae</taxon>
        <taxon>rosids</taxon>
        <taxon>malvids</taxon>
        <taxon>Brassicales</taxon>
        <taxon>Brassicaceae</taxon>
        <taxon>Thlaspideae</taxon>
        <taxon>Thlaspi</taxon>
    </lineage>
</organism>
<dbReference type="PANTHER" id="PTHR44169:SF6">
    <property type="entry name" value="NADPH-DEPENDENT 1-ACYLDIHYDROXYACETONE PHOSPHATE REDUCTASE"/>
    <property type="match status" value="1"/>
</dbReference>
<evidence type="ECO:0000256" key="2">
    <source>
        <dbReference type="ARBA" id="ARBA00023002"/>
    </source>
</evidence>
<dbReference type="PROSITE" id="PS00061">
    <property type="entry name" value="ADH_SHORT"/>
    <property type="match status" value="2"/>
</dbReference>
<evidence type="ECO:0000256" key="1">
    <source>
        <dbReference type="ARBA" id="ARBA00006484"/>
    </source>
</evidence>
<dbReference type="FunFam" id="3.40.50.720:FF:000261">
    <property type="entry name" value="NADPH-dependent 1-acyldihydroxyacetone phosphate reductase"/>
    <property type="match status" value="2"/>
</dbReference>
<dbReference type="CDD" id="cd05374">
    <property type="entry name" value="17beta-HSD-like_SDR_c"/>
    <property type="match status" value="2"/>
</dbReference>
<dbReference type="InterPro" id="IPR002347">
    <property type="entry name" value="SDR_fam"/>
</dbReference>
<protein>
    <recommendedName>
        <fullName evidence="5">3-oxoacyl-[acyl-carrier-protein] reductase</fullName>
    </recommendedName>
</protein>
<dbReference type="InterPro" id="IPR036291">
    <property type="entry name" value="NAD(P)-bd_dom_sf"/>
</dbReference>
<sequence>LEAIVNLLMKTTRGSKMESGDESPVVLITGCSQGGIGHALAREFSVNGCRVVATSRSRSTMTDLEQDPRLLVQELDVQSEQSVSKVISNVIDKFGQIDVLVNNAGVQCVGPLAEIPISAMENTFNTNVFGSMRMTQAVVPHMVSKKKGKIVNVGSITVMAPGPWAGVYTATKAAIHALTDTLRLELGTFGIDVINVVPGGIRTNIANSAVANFNKMPELKLYKPYEEAIRERAFISQRMKPTPAETFAKDTVAAVLKKNPPAWFSSGRYSTLMAIMYHMPLWFKDFVQKKALMKKGWDDRLRNLRLLITLNQSIPTSITTTLFKLKHEIKHKPTVPWGMYVEQEMAPTSQVLMTTSLFLGFNRRHVVVRRQQSPRASSLRGLSDFASLRMQISDESPVVMITGCSHGGIGHALAREFSDNGCLVVATSRSRSTMTDLEEDPRLFVQELDVRSEQSVTEAISNVIDKFGQIDVLVNNAGVQCVGPLSEIPLSSMENTFNTNVFGSLRMTQAVVPHMVSKKKGKIVNVGSISVMAPGPWAGAYTATKAAIHSLTDTLRLELEPFGIDVIDVVPGGVRSNLANSAVSIFNKTTELKLYKPYEEAIIERAFFFQKHKPTPAETFAKDTVAAVLKKNPPAWFSSGRYSTFMAIMYHMPLWFKDFVQKKALMKKG</sequence>
<dbReference type="GO" id="GO:0016491">
    <property type="term" value="F:oxidoreductase activity"/>
    <property type="evidence" value="ECO:0007669"/>
    <property type="project" value="UniProtKB-KW"/>
</dbReference>
<proteinExistence type="inferred from homology"/>
<dbReference type="PRINTS" id="PR00081">
    <property type="entry name" value="GDHRDH"/>
</dbReference>
<keyword evidence="2" id="KW-0560">Oxidoreductase</keyword>
<dbReference type="EMBL" id="OU466862">
    <property type="protein sequence ID" value="CAH2073319.1"/>
    <property type="molecule type" value="Genomic_DNA"/>
</dbReference>